<dbReference type="STRING" id="1760988.SAMN02949497_1523"/>
<dbReference type="Proteomes" id="UP000192923">
    <property type="component" value="Unassembled WGS sequence"/>
</dbReference>
<keyword evidence="3" id="KW-1185">Reference proteome</keyword>
<accession>A0A1Y6D1E0</accession>
<evidence type="ECO:0000256" key="1">
    <source>
        <dbReference type="SAM" id="SignalP"/>
    </source>
</evidence>
<protein>
    <submittedName>
        <fullName evidence="2">Uncharacterized protein</fullName>
    </submittedName>
</protein>
<dbReference type="Pfam" id="PF11901">
    <property type="entry name" value="DM9"/>
    <property type="match status" value="1"/>
</dbReference>
<name>A0A1Y6D1E0_9GAMM</name>
<dbReference type="PROSITE" id="PS51257">
    <property type="entry name" value="PROKAR_LIPOPROTEIN"/>
    <property type="match status" value="1"/>
</dbReference>
<dbReference type="SMART" id="SM00696">
    <property type="entry name" value="DM9"/>
    <property type="match status" value="1"/>
</dbReference>
<sequence>MNKKAMACLMATALILSSCYASADQRPILYSSPGASPAVLQAAQKISDTATPKIDYAALARQGDVFVRIAPRRHTLTAANAIASGALLGTKPYVFFTTPESVYGKSLLDIYLDIGYEAEDVIRDQRDQDMVAIVFRFPDTVRVSDVSNGVLPTHWNAQVYAPTWDNLFTLFDKLATQAAIDPAKASGSFMPWGLTFASTAERDFVTGFPAAARTAVKTATYDKLSVDGGDNWRYRQLMEQKLSVFEHFCGDGHTRNELFDRDCTTRTSGILEFVGPNQKLPELKDVAVVRLGKLGIGDSYAPASRWVAASGGAVPEGAVKAGAEAAPGQQPLYVCRAGYQGGLHPGKLRPEFKGCNLGWSGKEVVVPDYEVLTE</sequence>
<dbReference type="EMBL" id="FXAM01000001">
    <property type="protein sequence ID" value="SMF94214.1"/>
    <property type="molecule type" value="Genomic_DNA"/>
</dbReference>
<evidence type="ECO:0000313" key="3">
    <source>
        <dbReference type="Proteomes" id="UP000192923"/>
    </source>
</evidence>
<dbReference type="AlphaFoldDB" id="A0A1Y6D1E0"/>
<feature type="signal peptide" evidence="1">
    <location>
        <begin position="1"/>
        <end position="23"/>
    </location>
</feature>
<gene>
    <name evidence="2" type="ORF">SAMN02949497_1523</name>
</gene>
<proteinExistence type="predicted"/>
<dbReference type="InterPro" id="IPR006616">
    <property type="entry name" value="DM9_repeat"/>
</dbReference>
<dbReference type="PANTHER" id="PTHR31649:SF1">
    <property type="entry name" value="FARNESOIC ACID O-METHYL TRANSFERASE DOMAIN-CONTAINING PROTEIN"/>
    <property type="match status" value="1"/>
</dbReference>
<reference evidence="2 3" key="1">
    <citation type="submission" date="2016-12" db="EMBL/GenBank/DDBJ databases">
        <authorList>
            <person name="Song W.-J."/>
            <person name="Kurnit D.M."/>
        </authorList>
    </citation>
    <scope>NUCLEOTIDE SEQUENCE [LARGE SCALE GENOMIC DNA]</scope>
    <source>
        <strain evidence="2 3">175</strain>
    </source>
</reference>
<feature type="chain" id="PRO_5011966618" evidence="1">
    <location>
        <begin position="24"/>
        <end position="374"/>
    </location>
</feature>
<organism evidence="2 3">
    <name type="scientific">Methylomagnum ishizawai</name>
    <dbReference type="NCBI Taxonomy" id="1760988"/>
    <lineage>
        <taxon>Bacteria</taxon>
        <taxon>Pseudomonadati</taxon>
        <taxon>Pseudomonadota</taxon>
        <taxon>Gammaproteobacteria</taxon>
        <taxon>Methylococcales</taxon>
        <taxon>Methylococcaceae</taxon>
        <taxon>Methylomagnum</taxon>
    </lineage>
</organism>
<evidence type="ECO:0000313" key="2">
    <source>
        <dbReference type="EMBL" id="SMF94214.1"/>
    </source>
</evidence>
<keyword evidence="1" id="KW-0732">Signal</keyword>
<dbReference type="OrthoDB" id="5623315at2"/>
<dbReference type="PANTHER" id="PTHR31649">
    <property type="entry name" value="AGAP009604-PA"/>
    <property type="match status" value="1"/>
</dbReference>